<sequence>MRFCWDQLLQAIETLASNIPEYLEKFLSVFNKTTVERLPERKPWDHAINLEAGFKPQRGKVHLLSPAKLKELDTFIEENLRKGYIHPSKSPMASPFFFINKKSGDLQPCQDYWKLNDTTIKNAYPIPRVEDLLDRIASGKPTIFTKLNLRAGYNNIRIKEGDGWKGAFIMPRGHLSSMMDGIFADLLPEGWLVIYIDNILIYSTNYSEHRQCTQLVLQRLKESDLFLKPEKCFFDVSEVEFLGFIL</sequence>
<evidence type="ECO:0000313" key="3">
    <source>
        <dbReference type="Proteomes" id="UP000006352"/>
    </source>
</evidence>
<dbReference type="EMBL" id="HE797658">
    <property type="protein sequence ID" value="CCM07119.1"/>
    <property type="molecule type" value="Genomic_DNA"/>
</dbReference>
<dbReference type="InterPro" id="IPR043502">
    <property type="entry name" value="DNA/RNA_pol_sf"/>
</dbReference>
<dbReference type="STRING" id="599839.J7S6H6"/>
<proteinExistence type="predicted"/>
<dbReference type="InterPro" id="IPR043128">
    <property type="entry name" value="Rev_trsase/Diguanyl_cyclase"/>
</dbReference>
<accession>J7S6H6</accession>
<evidence type="ECO:0000259" key="1">
    <source>
        <dbReference type="Pfam" id="PF00078"/>
    </source>
</evidence>
<reference evidence="2 3" key="1">
    <citation type="journal article" date="2012" name="Appl. Environ. Microbiol.">
        <title>Short-read sequencing for genomic analysis of the brown rot fungus Fibroporia radiculosa.</title>
        <authorList>
            <person name="Tang J.D."/>
            <person name="Perkins A.D."/>
            <person name="Sonstegard T.S."/>
            <person name="Schroeder S.G."/>
            <person name="Burgess S.C."/>
            <person name="Diehl S.V."/>
        </authorList>
    </citation>
    <scope>NUCLEOTIDE SEQUENCE [LARGE SCALE GENOMIC DNA]</scope>
    <source>
        <strain evidence="2 3">TFFH 294</strain>
    </source>
</reference>
<dbReference type="HOGENOM" id="CLU_000384_42_2_1"/>
<dbReference type="Proteomes" id="UP000006352">
    <property type="component" value="Unassembled WGS sequence"/>
</dbReference>
<dbReference type="FunFam" id="3.30.70.270:FF:000003">
    <property type="entry name" value="Transposon Ty3-G Gag-Pol polyprotein"/>
    <property type="match status" value="1"/>
</dbReference>
<dbReference type="InterPro" id="IPR000477">
    <property type="entry name" value="RT_dom"/>
</dbReference>
<feature type="domain" description="Reverse transcriptase" evidence="1">
    <location>
        <begin position="177"/>
        <end position="246"/>
    </location>
</feature>
<dbReference type="Gene3D" id="3.30.70.270">
    <property type="match status" value="1"/>
</dbReference>
<dbReference type="SUPFAM" id="SSF56672">
    <property type="entry name" value="DNA/RNA polymerases"/>
    <property type="match status" value="1"/>
</dbReference>
<dbReference type="InParanoid" id="J7S6H6"/>
<gene>
    <name evidence="2" type="ORF">FIBRA_09453</name>
</gene>
<organism evidence="2 3">
    <name type="scientific">Fibroporia radiculosa</name>
    <dbReference type="NCBI Taxonomy" id="599839"/>
    <lineage>
        <taxon>Eukaryota</taxon>
        <taxon>Fungi</taxon>
        <taxon>Dikarya</taxon>
        <taxon>Basidiomycota</taxon>
        <taxon>Agaricomycotina</taxon>
        <taxon>Agaricomycetes</taxon>
        <taxon>Polyporales</taxon>
        <taxon>Fibroporiaceae</taxon>
        <taxon>Fibroporia</taxon>
    </lineage>
</organism>
<dbReference type="Gene3D" id="3.10.10.10">
    <property type="entry name" value="HIV Type 1 Reverse Transcriptase, subunit A, domain 1"/>
    <property type="match status" value="1"/>
</dbReference>
<evidence type="ECO:0000313" key="2">
    <source>
        <dbReference type="EMBL" id="CCM07119.1"/>
    </source>
</evidence>
<dbReference type="GeneID" id="24102019"/>
<dbReference type="OrthoDB" id="3262920at2759"/>
<dbReference type="InterPro" id="IPR053134">
    <property type="entry name" value="RNA-dir_DNA_polymerase"/>
</dbReference>
<dbReference type="RefSeq" id="XP_012177140.1">
    <property type="nucleotide sequence ID" value="XM_012321750.1"/>
</dbReference>
<keyword evidence="3" id="KW-1185">Reference proteome</keyword>
<dbReference type="PANTHER" id="PTHR24559:SF440">
    <property type="entry name" value="RIBONUCLEASE H"/>
    <property type="match status" value="1"/>
</dbReference>
<name>J7S6H6_9APHY</name>
<dbReference type="CDD" id="cd01647">
    <property type="entry name" value="RT_LTR"/>
    <property type="match status" value="1"/>
</dbReference>
<dbReference type="PANTHER" id="PTHR24559">
    <property type="entry name" value="TRANSPOSON TY3-I GAG-POL POLYPROTEIN"/>
    <property type="match status" value="1"/>
</dbReference>
<dbReference type="Pfam" id="PF00078">
    <property type="entry name" value="RVT_1"/>
    <property type="match status" value="1"/>
</dbReference>
<dbReference type="AlphaFoldDB" id="J7S6H6"/>
<protein>
    <recommendedName>
        <fullName evidence="1">Reverse transcriptase domain-containing protein</fullName>
    </recommendedName>
</protein>